<dbReference type="InterPro" id="IPR016166">
    <property type="entry name" value="FAD-bd_PCMH"/>
</dbReference>
<dbReference type="InterPro" id="IPR006094">
    <property type="entry name" value="Oxid_FAD_bind_N"/>
</dbReference>
<comment type="similarity">
    <text evidence="2">Belongs to the oxygen-dependent FAD-linked oxidoreductase family.</text>
</comment>
<evidence type="ECO:0000256" key="3">
    <source>
        <dbReference type="ARBA" id="ARBA00022630"/>
    </source>
</evidence>
<dbReference type="Gene3D" id="3.30.465.10">
    <property type="match status" value="1"/>
</dbReference>
<protein>
    <submittedName>
        <fullName evidence="7">FAD-binding protein</fullName>
    </submittedName>
</protein>
<dbReference type="GO" id="GO:0016491">
    <property type="term" value="F:oxidoreductase activity"/>
    <property type="evidence" value="ECO:0007669"/>
    <property type="project" value="UniProtKB-KW"/>
</dbReference>
<reference evidence="7" key="1">
    <citation type="submission" date="2023-03" db="EMBL/GenBank/DDBJ databases">
        <authorList>
            <person name="Cleenwerck I."/>
        </authorList>
    </citation>
    <scope>NUCLEOTIDE SEQUENCE</scope>
    <source>
        <strain evidence="7">LMG 32879</strain>
    </source>
</reference>
<name>A0AA35UI12_9PROT</name>
<dbReference type="GO" id="GO:0071949">
    <property type="term" value="F:FAD binding"/>
    <property type="evidence" value="ECO:0007669"/>
    <property type="project" value="InterPro"/>
</dbReference>
<dbReference type="InterPro" id="IPR036318">
    <property type="entry name" value="FAD-bd_PCMH-like_sf"/>
</dbReference>
<evidence type="ECO:0000313" key="7">
    <source>
        <dbReference type="EMBL" id="CAI9121797.1"/>
    </source>
</evidence>
<dbReference type="InterPro" id="IPR016169">
    <property type="entry name" value="FAD-bd_PCMH_sub2"/>
</dbReference>
<evidence type="ECO:0000256" key="2">
    <source>
        <dbReference type="ARBA" id="ARBA00005466"/>
    </source>
</evidence>
<gene>
    <name evidence="7" type="ORF">LMG32879_002650</name>
</gene>
<dbReference type="EMBL" id="CATKSH010000023">
    <property type="protein sequence ID" value="CAI9121797.1"/>
    <property type="molecule type" value="Genomic_DNA"/>
</dbReference>
<organism evidence="7 8">
    <name type="scientific">Brytella acorum</name>
    <dbReference type="NCBI Taxonomy" id="2959299"/>
    <lineage>
        <taxon>Bacteria</taxon>
        <taxon>Pseudomonadati</taxon>
        <taxon>Pseudomonadota</taxon>
        <taxon>Alphaproteobacteria</taxon>
        <taxon>Acetobacterales</taxon>
        <taxon>Acetobacteraceae</taxon>
        <taxon>Brytella</taxon>
    </lineage>
</organism>
<dbReference type="RefSeq" id="WP_289843749.1">
    <property type="nucleotide sequence ID" value="NZ_CATKSH010000023.1"/>
</dbReference>
<sequence>MSVPHIRERLQNPFYLRDQPNLTQASGWIDAWQAAPSAYVCRARHAWDVREAILFAAKHRIRLVVRGAGHSFVGGSCAPDSLLIWTRDMNGIELHDRFVPQGSRTMPEPAVSLGAGCIWLEAYQAVTNKGGRYVQGGSATTVGVAGLIQGGGFGSFSKGFGTAGCHLLEAEIVTADGVVRVVNKDREPDLFWALKGGGGGTFGVVTRLTLRTHPLPETFGIVHWKLKASSSAAFKRILERFVAFYAENLFNPHWGEQAIAGPDDVLELVLLFHGLDSTAVRLIWQILVDFVADRPEDYIALNEFVIETMPARRYWDEDYRRALSPYAVVGDYREDGNHDKKWWWRMDGPLAGAFWHGCQSCWLPQSLLKAEHQNTFVDAWFAASRFWPVSLHFNKGLAGTTHKVRAASQETPMNQDAIDAFALAIIGYAGPTAYFGLSDGEKNEARVHRSLIDRALKTLRQAAPATGCYMSECDYNQTDWQQSFWGPHHAALSDIKHRYDPDGLFTIHHGVAAGM</sequence>
<comment type="cofactor">
    <cofactor evidence="1">
        <name>FAD</name>
        <dbReference type="ChEBI" id="CHEBI:57692"/>
    </cofactor>
</comment>
<feature type="domain" description="FAD-binding PCMH-type" evidence="6">
    <location>
        <begin position="32"/>
        <end position="215"/>
    </location>
</feature>
<accession>A0AA35UI12</accession>
<dbReference type="PANTHER" id="PTHR42973:SF39">
    <property type="entry name" value="FAD-BINDING PCMH-TYPE DOMAIN-CONTAINING PROTEIN"/>
    <property type="match status" value="1"/>
</dbReference>
<evidence type="ECO:0000256" key="1">
    <source>
        <dbReference type="ARBA" id="ARBA00001974"/>
    </source>
</evidence>
<dbReference type="Pfam" id="PF01565">
    <property type="entry name" value="FAD_binding_4"/>
    <property type="match status" value="1"/>
</dbReference>
<keyword evidence="3" id="KW-0285">Flavoprotein</keyword>
<evidence type="ECO:0000256" key="4">
    <source>
        <dbReference type="ARBA" id="ARBA00022827"/>
    </source>
</evidence>
<evidence type="ECO:0000259" key="6">
    <source>
        <dbReference type="PROSITE" id="PS51387"/>
    </source>
</evidence>
<evidence type="ECO:0000313" key="8">
    <source>
        <dbReference type="Proteomes" id="UP001176960"/>
    </source>
</evidence>
<dbReference type="AlphaFoldDB" id="A0AA35UI12"/>
<keyword evidence="4" id="KW-0274">FAD</keyword>
<proteinExistence type="inferred from homology"/>
<dbReference type="Proteomes" id="UP001176960">
    <property type="component" value="Unassembled WGS sequence"/>
</dbReference>
<dbReference type="PROSITE" id="PS51387">
    <property type="entry name" value="FAD_PCMH"/>
    <property type="match status" value="1"/>
</dbReference>
<dbReference type="SUPFAM" id="SSF56176">
    <property type="entry name" value="FAD-binding/transporter-associated domain-like"/>
    <property type="match status" value="1"/>
</dbReference>
<dbReference type="PANTHER" id="PTHR42973">
    <property type="entry name" value="BINDING OXIDOREDUCTASE, PUTATIVE (AFU_ORTHOLOGUE AFUA_1G17690)-RELATED"/>
    <property type="match status" value="1"/>
</dbReference>
<keyword evidence="8" id="KW-1185">Reference proteome</keyword>
<dbReference type="Pfam" id="PF08031">
    <property type="entry name" value="BBE"/>
    <property type="match status" value="1"/>
</dbReference>
<comment type="caution">
    <text evidence="7">The sequence shown here is derived from an EMBL/GenBank/DDBJ whole genome shotgun (WGS) entry which is preliminary data.</text>
</comment>
<dbReference type="InterPro" id="IPR050416">
    <property type="entry name" value="FAD-linked_Oxidoreductase"/>
</dbReference>
<evidence type="ECO:0000256" key="5">
    <source>
        <dbReference type="ARBA" id="ARBA00023002"/>
    </source>
</evidence>
<keyword evidence="5" id="KW-0560">Oxidoreductase</keyword>
<dbReference type="InterPro" id="IPR012951">
    <property type="entry name" value="BBE"/>
</dbReference>